<dbReference type="PANTHER" id="PTHR24223:SF443">
    <property type="entry name" value="MULTIDRUG-RESISTANCE LIKE PROTEIN 1, ISOFORM I"/>
    <property type="match status" value="1"/>
</dbReference>
<proteinExistence type="predicted"/>
<evidence type="ECO:0000256" key="7">
    <source>
        <dbReference type="ARBA" id="ARBA00022989"/>
    </source>
</evidence>
<dbReference type="Proteomes" id="UP001164746">
    <property type="component" value="Chromosome 2"/>
</dbReference>
<dbReference type="InterPro" id="IPR011527">
    <property type="entry name" value="ABC1_TM_dom"/>
</dbReference>
<dbReference type="InterPro" id="IPR036640">
    <property type="entry name" value="ABC1_TM_sf"/>
</dbReference>
<keyword evidence="8 9" id="KW-0472">Membrane</keyword>
<keyword evidence="3 9" id="KW-0812">Transmembrane</keyword>
<evidence type="ECO:0000259" key="10">
    <source>
        <dbReference type="PROSITE" id="PS50929"/>
    </source>
</evidence>
<evidence type="ECO:0000256" key="5">
    <source>
        <dbReference type="ARBA" id="ARBA00022741"/>
    </source>
</evidence>
<evidence type="ECO:0000256" key="3">
    <source>
        <dbReference type="ARBA" id="ARBA00022692"/>
    </source>
</evidence>
<dbReference type="SUPFAM" id="SSF90123">
    <property type="entry name" value="ABC transporter transmembrane region"/>
    <property type="match status" value="1"/>
</dbReference>
<feature type="transmembrane region" description="Helical" evidence="9">
    <location>
        <begin position="99"/>
        <end position="116"/>
    </location>
</feature>
<keyword evidence="5" id="KW-0547">Nucleotide-binding</keyword>
<evidence type="ECO:0000256" key="4">
    <source>
        <dbReference type="ARBA" id="ARBA00022737"/>
    </source>
</evidence>
<keyword evidence="4" id="KW-0677">Repeat</keyword>
<evidence type="ECO:0000256" key="2">
    <source>
        <dbReference type="ARBA" id="ARBA00022448"/>
    </source>
</evidence>
<evidence type="ECO:0000256" key="6">
    <source>
        <dbReference type="ARBA" id="ARBA00022840"/>
    </source>
</evidence>
<dbReference type="InterPro" id="IPR050173">
    <property type="entry name" value="ABC_transporter_C-like"/>
</dbReference>
<sequence length="217" mass="24744">MKHQHKPETGCFNIVATLALFLGNIRVGRSLHLFLLKNILSSPMAFFDSTPTGRILNRFGKELDVIDMIIVQNIRGWLFCLLSCLEMVIVVASRLPLTLIAFVPLAVFYLIVQVRWPAAMQISTLNWASEQEIRQSSPQTILHLKSINLLKINFPVNRLKNDGNICLHIIYQLHRSIPYLTVLSWIVASEQYILDERPVFIPWITMTTAALSTFRGS</sequence>
<evidence type="ECO:0000256" key="8">
    <source>
        <dbReference type="ARBA" id="ARBA00023136"/>
    </source>
</evidence>
<accession>A0ABY7DG91</accession>
<dbReference type="PROSITE" id="PS50929">
    <property type="entry name" value="ABC_TM1F"/>
    <property type="match status" value="1"/>
</dbReference>
<feature type="domain" description="ABC transmembrane type-1" evidence="10">
    <location>
        <begin position="10"/>
        <end position="135"/>
    </location>
</feature>
<gene>
    <name evidence="11" type="ORF">MAR_029396</name>
</gene>
<keyword evidence="7 9" id="KW-1133">Transmembrane helix</keyword>
<dbReference type="Gene3D" id="1.20.1560.10">
    <property type="entry name" value="ABC transporter type 1, transmembrane domain"/>
    <property type="match status" value="1"/>
</dbReference>
<evidence type="ECO:0000313" key="12">
    <source>
        <dbReference type="Proteomes" id="UP001164746"/>
    </source>
</evidence>
<keyword evidence="12" id="KW-1185">Reference proteome</keyword>
<name>A0ABY7DG91_MYAAR</name>
<dbReference type="EMBL" id="CP111013">
    <property type="protein sequence ID" value="WAQ96706.1"/>
    <property type="molecule type" value="Genomic_DNA"/>
</dbReference>
<reference evidence="11" key="1">
    <citation type="submission" date="2022-11" db="EMBL/GenBank/DDBJ databases">
        <title>Centuries of genome instability and evolution in soft-shell clam transmissible cancer (bioRxiv).</title>
        <authorList>
            <person name="Hart S.F.M."/>
            <person name="Yonemitsu M.A."/>
            <person name="Giersch R.M."/>
            <person name="Beal B.F."/>
            <person name="Arriagada G."/>
            <person name="Davis B.W."/>
            <person name="Ostrander E.A."/>
            <person name="Goff S.P."/>
            <person name="Metzger M.J."/>
        </authorList>
    </citation>
    <scope>NUCLEOTIDE SEQUENCE</scope>
    <source>
        <strain evidence="11">MELC-2E11</strain>
        <tissue evidence="11">Siphon/mantle</tissue>
    </source>
</reference>
<keyword evidence="2" id="KW-0813">Transport</keyword>
<protein>
    <submittedName>
        <fullName evidence="11">MRP1-like protein</fullName>
    </submittedName>
</protein>
<organism evidence="11 12">
    <name type="scientific">Mya arenaria</name>
    <name type="common">Soft-shell clam</name>
    <dbReference type="NCBI Taxonomy" id="6604"/>
    <lineage>
        <taxon>Eukaryota</taxon>
        <taxon>Metazoa</taxon>
        <taxon>Spiralia</taxon>
        <taxon>Lophotrochozoa</taxon>
        <taxon>Mollusca</taxon>
        <taxon>Bivalvia</taxon>
        <taxon>Autobranchia</taxon>
        <taxon>Heteroconchia</taxon>
        <taxon>Euheterodonta</taxon>
        <taxon>Imparidentia</taxon>
        <taxon>Neoheterodontei</taxon>
        <taxon>Myida</taxon>
        <taxon>Myoidea</taxon>
        <taxon>Myidae</taxon>
        <taxon>Mya</taxon>
    </lineage>
</organism>
<dbReference type="PANTHER" id="PTHR24223">
    <property type="entry name" value="ATP-BINDING CASSETTE SUB-FAMILY C"/>
    <property type="match status" value="1"/>
</dbReference>
<evidence type="ECO:0000313" key="11">
    <source>
        <dbReference type="EMBL" id="WAQ96706.1"/>
    </source>
</evidence>
<evidence type="ECO:0000256" key="9">
    <source>
        <dbReference type="SAM" id="Phobius"/>
    </source>
</evidence>
<comment type="subcellular location">
    <subcellularLocation>
        <location evidence="1">Endomembrane system</location>
        <topology evidence="1">Multi-pass membrane protein</topology>
    </subcellularLocation>
</comment>
<evidence type="ECO:0000256" key="1">
    <source>
        <dbReference type="ARBA" id="ARBA00004127"/>
    </source>
</evidence>
<dbReference type="Pfam" id="PF00664">
    <property type="entry name" value="ABC_membrane"/>
    <property type="match status" value="1"/>
</dbReference>
<keyword evidence="6" id="KW-0067">ATP-binding</keyword>